<dbReference type="InterPro" id="IPR000433">
    <property type="entry name" value="Znf_ZZ"/>
</dbReference>
<feature type="region of interest" description="Disordered" evidence="8">
    <location>
        <begin position="263"/>
        <end position="376"/>
    </location>
</feature>
<dbReference type="SUPFAM" id="SSF46689">
    <property type="entry name" value="Homeodomain-like"/>
    <property type="match status" value="2"/>
</dbReference>
<keyword evidence="4" id="KW-0805">Transcription regulation</keyword>
<feature type="compositionally biased region" description="Low complexity" evidence="8">
    <location>
        <begin position="344"/>
        <end position="357"/>
    </location>
</feature>
<dbReference type="InterPro" id="IPR007526">
    <property type="entry name" value="SWIRM"/>
</dbReference>
<feature type="compositionally biased region" description="Basic and acidic residues" evidence="8">
    <location>
        <begin position="814"/>
        <end position="824"/>
    </location>
</feature>
<keyword evidence="6" id="KW-0804">Transcription</keyword>
<feature type="region of interest" description="Disordered" evidence="8">
    <location>
        <begin position="963"/>
        <end position="985"/>
    </location>
</feature>
<feature type="domain" description="SANT" evidence="11">
    <location>
        <begin position="671"/>
        <end position="722"/>
    </location>
</feature>
<keyword evidence="3" id="KW-0862">Zinc</keyword>
<dbReference type="InterPro" id="IPR017884">
    <property type="entry name" value="SANT_dom"/>
</dbReference>
<dbReference type="GO" id="GO:0003677">
    <property type="term" value="F:DNA binding"/>
    <property type="evidence" value="ECO:0007669"/>
    <property type="project" value="UniProtKB-KW"/>
</dbReference>
<dbReference type="CDD" id="cd00167">
    <property type="entry name" value="SANT"/>
    <property type="match status" value="1"/>
</dbReference>
<protein>
    <submittedName>
        <fullName evidence="13">SWIRM-domain-containing protein</fullName>
    </submittedName>
</protein>
<feature type="domain" description="SWIRM" evidence="10">
    <location>
        <begin position="459"/>
        <end position="553"/>
    </location>
</feature>
<dbReference type="CDD" id="cd02336">
    <property type="entry name" value="ZZ_RSC8"/>
    <property type="match status" value="1"/>
</dbReference>
<dbReference type="Pfam" id="PF04433">
    <property type="entry name" value="SWIRM"/>
    <property type="match status" value="1"/>
</dbReference>
<dbReference type="Pfam" id="PF00249">
    <property type="entry name" value="Myb_DNA-binding"/>
    <property type="match status" value="1"/>
</dbReference>
<dbReference type="Proteomes" id="UP000053815">
    <property type="component" value="Unassembled WGS sequence"/>
</dbReference>
<proteinExistence type="predicted"/>
<dbReference type="SMART" id="SM00717">
    <property type="entry name" value="SANT"/>
    <property type="match status" value="1"/>
</dbReference>
<dbReference type="GO" id="GO:0045893">
    <property type="term" value="P:positive regulation of DNA-templated transcription"/>
    <property type="evidence" value="ECO:0007669"/>
    <property type="project" value="TreeGrafter"/>
</dbReference>
<dbReference type="GO" id="GO:0016514">
    <property type="term" value="C:SWI/SNF complex"/>
    <property type="evidence" value="ECO:0007669"/>
    <property type="project" value="TreeGrafter"/>
</dbReference>
<dbReference type="PROSITE" id="PS50934">
    <property type="entry name" value="SWIRM"/>
    <property type="match status" value="1"/>
</dbReference>
<dbReference type="InterPro" id="IPR032451">
    <property type="entry name" value="SMARCC_C"/>
</dbReference>
<feature type="region of interest" description="Disordered" evidence="8">
    <location>
        <begin position="801"/>
        <end position="831"/>
    </location>
</feature>
<dbReference type="Gene3D" id="3.40.50.10190">
    <property type="entry name" value="BRCT domain"/>
    <property type="match status" value="1"/>
</dbReference>
<dbReference type="PANTHER" id="PTHR12802">
    <property type="entry name" value="SWI/SNF COMPLEX-RELATED"/>
    <property type="match status" value="1"/>
</dbReference>
<dbReference type="InterPro" id="IPR041984">
    <property type="entry name" value="Rsc8/Ssr1/Ssr2_ZZ"/>
</dbReference>
<feature type="compositionally biased region" description="Acidic residues" evidence="8">
    <location>
        <begin position="263"/>
        <end position="313"/>
    </location>
</feature>
<evidence type="ECO:0000256" key="3">
    <source>
        <dbReference type="ARBA" id="ARBA00022833"/>
    </source>
</evidence>
<evidence type="ECO:0000256" key="2">
    <source>
        <dbReference type="ARBA" id="ARBA00022771"/>
    </source>
</evidence>
<name>A0A0C9M696_9FUNG</name>
<dbReference type="STRING" id="91626.A0A0C9M696"/>
<reference evidence="13" key="1">
    <citation type="submission" date="2014-09" db="EMBL/GenBank/DDBJ databases">
        <title>Draft genome sequence of an oleaginous Mucoromycotina fungus Mucor ambiguus NBRC6742.</title>
        <authorList>
            <person name="Takeda I."/>
            <person name="Yamane N."/>
            <person name="Morita T."/>
            <person name="Tamano K."/>
            <person name="Machida M."/>
            <person name="Baker S."/>
            <person name="Koike H."/>
        </authorList>
    </citation>
    <scope>NUCLEOTIDE SEQUENCE</scope>
    <source>
        <strain evidence="13">NBRC 6742</strain>
    </source>
</reference>
<evidence type="ECO:0000256" key="1">
    <source>
        <dbReference type="ARBA" id="ARBA00022723"/>
    </source>
</evidence>
<feature type="domain" description="Chromo" evidence="12">
    <location>
        <begin position="1"/>
        <end position="285"/>
    </location>
</feature>
<evidence type="ECO:0000256" key="8">
    <source>
        <dbReference type="SAM" id="MobiDB-lite"/>
    </source>
</evidence>
<evidence type="ECO:0000256" key="7">
    <source>
        <dbReference type="ARBA" id="ARBA00023242"/>
    </source>
</evidence>
<dbReference type="Pfam" id="PF16495">
    <property type="entry name" value="SWIRM-assoc_1"/>
    <property type="match status" value="1"/>
</dbReference>
<dbReference type="FunFam" id="1.10.10.60:FF:000014">
    <property type="entry name" value="SWI/SNF complex subunit SMARCC2 isoform C"/>
    <property type="match status" value="1"/>
</dbReference>
<evidence type="ECO:0000259" key="11">
    <source>
        <dbReference type="PROSITE" id="PS51293"/>
    </source>
</evidence>
<dbReference type="InterPro" id="IPR009057">
    <property type="entry name" value="Homeodomain-like_sf"/>
</dbReference>
<evidence type="ECO:0000256" key="6">
    <source>
        <dbReference type="ARBA" id="ARBA00023163"/>
    </source>
</evidence>
<dbReference type="SUPFAM" id="SSF52113">
    <property type="entry name" value="BRCT domain"/>
    <property type="match status" value="1"/>
</dbReference>
<dbReference type="PROSITE" id="PS50090">
    <property type="entry name" value="MYB_LIKE"/>
    <property type="match status" value="1"/>
</dbReference>
<evidence type="ECO:0000259" key="12">
    <source>
        <dbReference type="PROSITE" id="PS52032"/>
    </source>
</evidence>
<dbReference type="PROSITE" id="PS52032">
    <property type="entry name" value="MARR_BRCT_CHROMO"/>
    <property type="match status" value="1"/>
</dbReference>
<evidence type="ECO:0000259" key="10">
    <source>
        <dbReference type="PROSITE" id="PS50934"/>
    </source>
</evidence>
<dbReference type="InterPro" id="IPR001005">
    <property type="entry name" value="SANT/Myb"/>
</dbReference>
<evidence type="ECO:0000256" key="5">
    <source>
        <dbReference type="ARBA" id="ARBA00023125"/>
    </source>
</evidence>
<dbReference type="InterPro" id="IPR049898">
    <property type="entry name" value="MARR_BRCT_CHROMO"/>
</dbReference>
<evidence type="ECO:0000256" key="4">
    <source>
        <dbReference type="ARBA" id="ARBA00023015"/>
    </source>
</evidence>
<dbReference type="EMBL" id="DF836307">
    <property type="protein sequence ID" value="GAN02214.1"/>
    <property type="molecule type" value="Genomic_DNA"/>
</dbReference>
<dbReference type="PROSITE" id="PS51293">
    <property type="entry name" value="SANT"/>
    <property type="match status" value="1"/>
</dbReference>
<evidence type="ECO:0000313" key="13">
    <source>
        <dbReference type="EMBL" id="GAN02214.1"/>
    </source>
</evidence>
<dbReference type="InterPro" id="IPR032450">
    <property type="entry name" value="SMARCC_N"/>
</dbReference>
<evidence type="ECO:0000259" key="9">
    <source>
        <dbReference type="PROSITE" id="PS50090"/>
    </source>
</evidence>
<dbReference type="OrthoDB" id="118550at2759"/>
<dbReference type="AlphaFoldDB" id="A0A0C9M696"/>
<dbReference type="GO" id="GO:0008270">
    <property type="term" value="F:zinc ion binding"/>
    <property type="evidence" value="ECO:0007669"/>
    <property type="project" value="UniProtKB-KW"/>
</dbReference>
<feature type="domain" description="Myb-like" evidence="9">
    <location>
        <begin position="676"/>
        <end position="718"/>
    </location>
</feature>
<dbReference type="GO" id="GO:0042393">
    <property type="term" value="F:histone binding"/>
    <property type="evidence" value="ECO:0007669"/>
    <property type="project" value="TreeGrafter"/>
</dbReference>
<dbReference type="Gene3D" id="1.10.10.60">
    <property type="entry name" value="Homeodomain-like"/>
    <property type="match status" value="1"/>
</dbReference>
<feature type="compositionally biased region" description="Low complexity" evidence="8">
    <location>
        <begin position="963"/>
        <end position="977"/>
    </location>
</feature>
<keyword evidence="7" id="KW-0539">Nucleus</keyword>
<keyword evidence="1" id="KW-0479">Metal-binding</keyword>
<dbReference type="InterPro" id="IPR036420">
    <property type="entry name" value="BRCT_dom_sf"/>
</dbReference>
<dbReference type="PANTHER" id="PTHR12802:SF41">
    <property type="entry name" value="BRAHMA ASSOCIATED PROTEIN 155 KDA"/>
    <property type="match status" value="1"/>
</dbReference>
<dbReference type="SMART" id="SM00291">
    <property type="entry name" value="ZnF_ZZ"/>
    <property type="match status" value="1"/>
</dbReference>
<keyword evidence="14" id="KW-1185">Reference proteome</keyword>
<organism evidence="13">
    <name type="scientific">Mucor ambiguus</name>
    <dbReference type="NCBI Taxonomy" id="91626"/>
    <lineage>
        <taxon>Eukaryota</taxon>
        <taxon>Fungi</taxon>
        <taxon>Fungi incertae sedis</taxon>
        <taxon>Mucoromycota</taxon>
        <taxon>Mucoromycotina</taxon>
        <taxon>Mucoromycetes</taxon>
        <taxon>Mucorales</taxon>
        <taxon>Mucorineae</taxon>
        <taxon>Mucoraceae</taxon>
        <taxon>Mucor</taxon>
    </lineage>
</organism>
<gene>
    <name evidence="13" type="ORF">MAM1_0018c01655</name>
</gene>
<keyword evidence="5" id="KW-0238">DNA-binding</keyword>
<sequence length="985" mass="111045">MSKRNPKGAALGQSHFESADVVDCFTDIVKPLTQELAKQQRDITFTARDLSLLIGQLQQFQQDCLGAFNRPANAPVRIPAKLFKVSKKTPLKKDTAIYTILHSAYTFRIRHNWKKWDFGNPSKKQKNADLVQAVRTALIKKGFIHIPKIAIMEPVSDAHRKTVIAMIKRLGATYVDNVDKATHILHGKMHEFNKSSVEEDWFRTLEKDGNMVLVHWWYYPDSFDSWLPQTQQFTDPEEPPEHNGSWKISVRWLQDTERFNEFMNEEDYEDLDEDEDEEEYEEDEEDEEEHEDEDEHEADGVDAVEDDQDDADQEPIAPAKRKHSHESEETTATTIALKEQPKLKSVAKQSPSSSSVATATDNSVFQEPAPPSVPVLQAGYQPVIRVRDIEAEKPQIGSRQRKNEFEPYLNGDLTNISQFTSVNVEYPMRPNKMRKLNEDKTDDKVLNISTLIKATPFDYADFSLPEWFDQSFISENELLALPEIGGVDLSEDQYKQYRNHMIDTYRANPDFYLTVSACKSKLDADLVTLVRIHNFLELHNIINARPDPRRRIFDPYIDSDPTAQVAPKSQRNFDDVDKADIQYLRDLIYNEAQVPPSRSSWDLTIEDPNNPDGRKIFHCSNCNVDCSAVSYRSLKAKSYQVCIDCFLEGRFPATFSSGDFLRVEADDTELMMDEAWTTQETLRLLEGVERFDDDWLMISEHVGSRSKEQCITHFLQLPINDEFLTAQLTKKELEELPFGDLPNPIMTTIAFLAGHVNPGVGSAAAKTALKVLMKSGEGRQEGGQLKQEADAVDEAMHDVVKQEADTEAESSNLKNEDADEKMAEATDESCGSSNKVVDQGIFSREIQKEATTLALKSAVQNARKLASYEDQEIQHWTRLAVKTMVDKLSIKVQQYDELETSLSNELQELEKQSGLLANSIDALLVQHFPLNAVSAESGATTVEASTSTAVTNTNTTTNTTTAAAAANNNNTATASTADAPPSSSQ</sequence>
<dbReference type="Pfam" id="PF16496">
    <property type="entry name" value="SWIRM-assoc_2"/>
    <property type="match status" value="1"/>
</dbReference>
<evidence type="ECO:0000313" key="14">
    <source>
        <dbReference type="Proteomes" id="UP000053815"/>
    </source>
</evidence>
<accession>A0A0C9M696</accession>
<dbReference type="Gene3D" id="1.10.10.10">
    <property type="entry name" value="Winged helix-like DNA-binding domain superfamily/Winged helix DNA-binding domain"/>
    <property type="match status" value="1"/>
</dbReference>
<dbReference type="InterPro" id="IPR036388">
    <property type="entry name" value="WH-like_DNA-bd_sf"/>
</dbReference>
<keyword evidence="2" id="KW-0863">Zinc-finger</keyword>